<dbReference type="OrthoDB" id="3257981at2759"/>
<proteinExistence type="predicted"/>
<reference evidence="2 3" key="1">
    <citation type="submission" date="2017-03" db="EMBL/GenBank/DDBJ databases">
        <title>Genomes of endolithic fungi from Antarctica.</title>
        <authorList>
            <person name="Coleine C."/>
            <person name="Masonjones S."/>
            <person name="Stajich J.E."/>
        </authorList>
    </citation>
    <scope>NUCLEOTIDE SEQUENCE [LARGE SCALE GENOMIC DNA]</scope>
    <source>
        <strain evidence="2 3">CCFEE 5184</strain>
    </source>
</reference>
<evidence type="ECO:0000313" key="3">
    <source>
        <dbReference type="Proteomes" id="UP000309340"/>
    </source>
</evidence>
<keyword evidence="1" id="KW-1133">Transmembrane helix</keyword>
<keyword evidence="1" id="KW-0812">Transmembrane</keyword>
<comment type="caution">
    <text evidence="2">The sequence shown here is derived from an EMBL/GenBank/DDBJ whole genome shotgun (WGS) entry which is preliminary data.</text>
</comment>
<sequence length="393" mass="42369">MDATPVQDLYFPVVIMAILLVTIGSLVADLRLAHIISSEQSNLDHDELRRIKTTLLRQNGMSQAAKAQDMRDVGVDGAVAEGHEAHCGVAGPAADAVKKTASEARNAFLRQRLPLETGSTQVVGGTYRIAELQPICTQSYAFQAVNELPKTAAFKLLLSFDYPSGTEGAWVDMDVVDVLRSYGPNGAYFHADAKPMVSNFEGPSNSNIQDWSYINGSIPVPSQFVEIVTWNDFGESHYVGPIYQVGPPDSPTANTTAHVDGYPRQTWLRTLPYQIAACKHAYNPAADLALKVAEDKVVFGYRNAPAKAGRTEATGNDCNSDVNIYGYQTCCEVSEVLEDGIFAIVLATKSVTAEIAVGSGQTTVFSGLTEGINFISRPFAGETGVVKGQRSYM</sequence>
<keyword evidence="1" id="KW-0472">Membrane</keyword>
<protein>
    <submittedName>
        <fullName evidence="2">Uncharacterized protein</fullName>
    </submittedName>
</protein>
<accession>A0A4U0X7D1</accession>
<evidence type="ECO:0000256" key="1">
    <source>
        <dbReference type="SAM" id="Phobius"/>
    </source>
</evidence>
<name>A0A4U0X7D1_9PEZI</name>
<dbReference type="GO" id="GO:0051118">
    <property type="term" value="F:glucan endo-1,3-alpha-glucosidase activity"/>
    <property type="evidence" value="ECO:0007669"/>
    <property type="project" value="InterPro"/>
</dbReference>
<dbReference type="InterPro" id="IPR005197">
    <property type="entry name" value="Glyco_hydro_71"/>
</dbReference>
<dbReference type="Pfam" id="PF03659">
    <property type="entry name" value="Glyco_hydro_71"/>
    <property type="match status" value="2"/>
</dbReference>
<dbReference type="EMBL" id="NAJQ01000354">
    <property type="protein sequence ID" value="TKA71406.1"/>
    <property type="molecule type" value="Genomic_DNA"/>
</dbReference>
<gene>
    <name evidence="2" type="ORF">B0A55_07716</name>
</gene>
<keyword evidence="3" id="KW-1185">Reference proteome</keyword>
<evidence type="ECO:0000313" key="2">
    <source>
        <dbReference type="EMBL" id="TKA71406.1"/>
    </source>
</evidence>
<organism evidence="2 3">
    <name type="scientific">Friedmanniomyces simplex</name>
    <dbReference type="NCBI Taxonomy" id="329884"/>
    <lineage>
        <taxon>Eukaryota</taxon>
        <taxon>Fungi</taxon>
        <taxon>Dikarya</taxon>
        <taxon>Ascomycota</taxon>
        <taxon>Pezizomycotina</taxon>
        <taxon>Dothideomycetes</taxon>
        <taxon>Dothideomycetidae</taxon>
        <taxon>Mycosphaerellales</taxon>
        <taxon>Teratosphaeriaceae</taxon>
        <taxon>Friedmanniomyces</taxon>
    </lineage>
</organism>
<feature type="transmembrane region" description="Helical" evidence="1">
    <location>
        <begin position="9"/>
        <end position="28"/>
    </location>
</feature>
<dbReference type="Proteomes" id="UP000309340">
    <property type="component" value="Unassembled WGS sequence"/>
</dbReference>
<dbReference type="AlphaFoldDB" id="A0A4U0X7D1"/>